<name>A0A6H1ZPC4_9ZZZZ</name>
<proteinExistence type="predicted"/>
<dbReference type="AlphaFoldDB" id="A0A6H1ZPC4"/>
<reference evidence="1" key="1">
    <citation type="submission" date="2020-03" db="EMBL/GenBank/DDBJ databases">
        <title>The deep terrestrial virosphere.</title>
        <authorList>
            <person name="Holmfeldt K."/>
            <person name="Nilsson E."/>
            <person name="Simone D."/>
            <person name="Lopez-Fernandez M."/>
            <person name="Wu X."/>
            <person name="de Brujin I."/>
            <person name="Lundin D."/>
            <person name="Andersson A."/>
            <person name="Bertilsson S."/>
            <person name="Dopson M."/>
        </authorList>
    </citation>
    <scope>NUCLEOTIDE SEQUENCE</scope>
    <source>
        <strain evidence="1">TM448A01221</strain>
        <strain evidence="2">TM448B02997</strain>
    </source>
</reference>
<accession>A0A6H1ZPC4</accession>
<dbReference type="EMBL" id="MT144115">
    <property type="protein sequence ID" value="QJA49050.1"/>
    <property type="molecule type" value="Genomic_DNA"/>
</dbReference>
<protein>
    <submittedName>
        <fullName evidence="1">Uncharacterized protein</fullName>
    </submittedName>
</protein>
<evidence type="ECO:0000313" key="2">
    <source>
        <dbReference type="EMBL" id="QJI02187.1"/>
    </source>
</evidence>
<organism evidence="1">
    <name type="scientific">viral metagenome</name>
    <dbReference type="NCBI Taxonomy" id="1070528"/>
    <lineage>
        <taxon>unclassified sequences</taxon>
        <taxon>metagenomes</taxon>
        <taxon>organismal metagenomes</taxon>
    </lineage>
</organism>
<gene>
    <name evidence="1" type="ORF">TM448A01221_0015</name>
    <name evidence="2" type="ORF">TM448B02997_0007</name>
</gene>
<evidence type="ECO:0000313" key="1">
    <source>
        <dbReference type="EMBL" id="QJA49050.1"/>
    </source>
</evidence>
<sequence length="75" mass="8782">MKTTDIEKAGAVEPLVSRLDRAIKRLLRAHKEETYKLERDDELEFISRMLAEPSVEKNHRVKNMLLERVNHIAKA</sequence>
<dbReference type="EMBL" id="MT144981">
    <property type="protein sequence ID" value="QJI02187.1"/>
    <property type="molecule type" value="Genomic_DNA"/>
</dbReference>